<dbReference type="Pfam" id="PF06808">
    <property type="entry name" value="DctM"/>
    <property type="match status" value="1"/>
</dbReference>
<dbReference type="InterPro" id="IPR010656">
    <property type="entry name" value="DctM"/>
</dbReference>
<dbReference type="InterPro" id="IPR004681">
    <property type="entry name" value="TRAP_DctM"/>
</dbReference>
<evidence type="ECO:0000256" key="6">
    <source>
        <dbReference type="ARBA" id="ARBA00023136"/>
    </source>
</evidence>
<keyword evidence="5 7" id="KW-1133">Transmembrane helix</keyword>
<dbReference type="Proteomes" id="UP000005459">
    <property type="component" value="Unassembled WGS sequence"/>
</dbReference>
<keyword evidence="7" id="KW-0813">Transport</keyword>
<dbReference type="GO" id="GO:0022857">
    <property type="term" value="F:transmembrane transporter activity"/>
    <property type="evidence" value="ECO:0007669"/>
    <property type="project" value="UniProtKB-UniRule"/>
</dbReference>
<evidence type="ECO:0000256" key="4">
    <source>
        <dbReference type="ARBA" id="ARBA00022692"/>
    </source>
</evidence>
<dbReference type="RefSeq" id="WP_007191042.1">
    <property type="nucleotide sequence ID" value="NZ_AFWV01000001.1"/>
</dbReference>
<evidence type="ECO:0000256" key="1">
    <source>
        <dbReference type="ARBA" id="ARBA00004429"/>
    </source>
</evidence>
<sequence length="461" mass="48491">MHEMMPVLLFVGVVATLLAGYPVALSLGGTALAFALVGEAFGLFEPAFLEALPNRLYGVMTNETLIAVPLFVFMGVMLERSRVAESLLDTMAMLFGPLRGGLGISVTLVGMLLAASTGIVGATVVTMGLLSLPIMMRRGYSPSLSAGTICASGTLGQIIPPSIVLVLLGDVLSSAYQQAQLEMGIWSPETVSVGDLFVGALVPGLMLVGFYILYIVGVAVFRPESVPAMPREDRPVDGTALAWRVISVLIPPLFLVVAVLGSILGGFATPTEAASVGAVGALILAASRGRLTLSTLREVVRQTTMVTSMVFLIFIGAAIFSLVFRGFGGDDLVTEFLTGLPGGTFGAVALVMLVMFLLGFILDFIEITFVVVPIVGPVLLAMGLDPVWLGVMMAINLQTSFLTPPFGFSLFYLRGVAPPEITTVDIYKGVAPFILIQLLVLGLLALWPALTTWLPGLVYAS</sequence>
<accession>F9U5G3</accession>
<comment type="subcellular location">
    <subcellularLocation>
        <location evidence="1 7">Cell inner membrane</location>
        <topology evidence="1 7">Multi-pass membrane protein</topology>
    </subcellularLocation>
</comment>
<keyword evidence="3 7" id="KW-0997">Cell inner membrane</keyword>
<evidence type="ECO:0000256" key="3">
    <source>
        <dbReference type="ARBA" id="ARBA00022519"/>
    </source>
</evidence>
<evidence type="ECO:0000256" key="5">
    <source>
        <dbReference type="ARBA" id="ARBA00022989"/>
    </source>
</evidence>
<feature type="transmembrane region" description="Helical" evidence="7">
    <location>
        <begin position="196"/>
        <end position="221"/>
    </location>
</feature>
<dbReference type="AlphaFoldDB" id="F9U5G3"/>
<keyword evidence="10" id="KW-1185">Reference proteome</keyword>
<feature type="transmembrane region" description="Helical" evidence="7">
    <location>
        <begin position="241"/>
        <end position="267"/>
    </location>
</feature>
<dbReference type="PIRSF" id="PIRSF006066">
    <property type="entry name" value="HI0050"/>
    <property type="match status" value="1"/>
</dbReference>
<evidence type="ECO:0000256" key="7">
    <source>
        <dbReference type="RuleBase" id="RU369079"/>
    </source>
</evidence>
<dbReference type="GO" id="GO:0005886">
    <property type="term" value="C:plasma membrane"/>
    <property type="evidence" value="ECO:0007669"/>
    <property type="project" value="UniProtKB-SubCell"/>
</dbReference>
<comment type="similarity">
    <text evidence="7">Belongs to the TRAP transporter large permease family.</text>
</comment>
<feature type="transmembrane region" description="Helical" evidence="7">
    <location>
        <begin position="429"/>
        <end position="450"/>
    </location>
</feature>
<keyword evidence="2" id="KW-1003">Cell membrane</keyword>
<dbReference type="EMBL" id="AFWV01000001">
    <property type="protein sequence ID" value="EGV20386.1"/>
    <property type="molecule type" value="Genomic_DNA"/>
</dbReference>
<dbReference type="STRING" id="768671.ThimaDRAFT_0164"/>
<keyword evidence="4 7" id="KW-0812">Transmembrane</keyword>
<dbReference type="eggNOG" id="COG4664">
    <property type="taxonomic scope" value="Bacteria"/>
</dbReference>
<feature type="transmembrane region" description="Helical" evidence="7">
    <location>
        <begin position="303"/>
        <end position="324"/>
    </location>
</feature>
<dbReference type="PANTHER" id="PTHR33362">
    <property type="entry name" value="SIALIC ACID TRAP TRANSPORTER PERMEASE PROTEIN SIAT-RELATED"/>
    <property type="match status" value="1"/>
</dbReference>
<comment type="subunit">
    <text evidence="7">The complex comprises the extracytoplasmic solute receptor protein and the two transmembrane proteins.</text>
</comment>
<comment type="function">
    <text evidence="7">Part of the tripartite ATP-independent periplasmic (TRAP) transport system.</text>
</comment>
<comment type="caution">
    <text evidence="7">Lacks conserved residue(s) required for the propagation of feature annotation.</text>
</comment>
<feature type="domain" description="TRAP C4-dicarboxylate transport system permease DctM subunit" evidence="8">
    <location>
        <begin position="10"/>
        <end position="449"/>
    </location>
</feature>
<evidence type="ECO:0000259" key="8">
    <source>
        <dbReference type="Pfam" id="PF06808"/>
    </source>
</evidence>
<dbReference type="PATRIC" id="fig|768671.3.peg.187"/>
<feature type="transmembrane region" description="Helical" evidence="7">
    <location>
        <begin position="344"/>
        <end position="362"/>
    </location>
</feature>
<evidence type="ECO:0000256" key="2">
    <source>
        <dbReference type="ARBA" id="ARBA00022475"/>
    </source>
</evidence>
<feature type="transmembrane region" description="Helical" evidence="7">
    <location>
        <begin position="273"/>
        <end position="291"/>
    </location>
</feature>
<feature type="transmembrane region" description="Helical" evidence="7">
    <location>
        <begin position="59"/>
        <end position="78"/>
    </location>
</feature>
<keyword evidence="6 7" id="KW-0472">Membrane</keyword>
<name>F9U5G3_9GAMM</name>
<reference evidence="9 10" key="1">
    <citation type="submission" date="2011-06" db="EMBL/GenBank/DDBJ databases">
        <title>The draft genome of Thiocapsa marina 5811.</title>
        <authorList>
            <consortium name="US DOE Joint Genome Institute (JGI-PGF)"/>
            <person name="Lucas S."/>
            <person name="Han J."/>
            <person name="Cheng J.-F."/>
            <person name="Goodwin L."/>
            <person name="Pitluck S."/>
            <person name="Peters L."/>
            <person name="Land M.L."/>
            <person name="Hauser L."/>
            <person name="Vogl K."/>
            <person name="Liu Z."/>
            <person name="Imhoff J."/>
            <person name="Thiel V."/>
            <person name="Frigaard N.-U."/>
            <person name="Bryant D."/>
            <person name="Woyke T.J."/>
        </authorList>
    </citation>
    <scope>NUCLEOTIDE SEQUENCE [LARGE SCALE GENOMIC DNA]</scope>
    <source>
        <strain evidence="9 10">5811</strain>
    </source>
</reference>
<gene>
    <name evidence="9" type="ORF">ThimaDRAFT_0164</name>
</gene>
<organism evidence="9 10">
    <name type="scientific">Thiocapsa marina 5811</name>
    <dbReference type="NCBI Taxonomy" id="768671"/>
    <lineage>
        <taxon>Bacteria</taxon>
        <taxon>Pseudomonadati</taxon>
        <taxon>Pseudomonadota</taxon>
        <taxon>Gammaproteobacteria</taxon>
        <taxon>Chromatiales</taxon>
        <taxon>Chromatiaceae</taxon>
        <taxon>Thiocapsa</taxon>
    </lineage>
</organism>
<evidence type="ECO:0000313" key="10">
    <source>
        <dbReference type="Proteomes" id="UP000005459"/>
    </source>
</evidence>
<protein>
    <recommendedName>
        <fullName evidence="7">TRAP transporter large permease protein</fullName>
    </recommendedName>
</protein>
<feature type="transmembrane region" description="Helical" evidence="7">
    <location>
        <begin position="395"/>
        <end position="417"/>
    </location>
</feature>
<evidence type="ECO:0000313" key="9">
    <source>
        <dbReference type="EMBL" id="EGV20386.1"/>
    </source>
</evidence>
<feature type="transmembrane region" description="Helical" evidence="7">
    <location>
        <begin position="369"/>
        <end position="389"/>
    </location>
</feature>
<dbReference type="NCBIfam" id="TIGR00786">
    <property type="entry name" value="dctM"/>
    <property type="match status" value="1"/>
</dbReference>
<dbReference type="PANTHER" id="PTHR33362:SF7">
    <property type="entry name" value="SLL1103 PROTEIN"/>
    <property type="match status" value="1"/>
</dbReference>
<proteinExistence type="inferred from homology"/>